<dbReference type="AlphaFoldDB" id="A0A2C6BA20"/>
<evidence type="ECO:0000313" key="1">
    <source>
        <dbReference type="EMBL" id="PHI03346.1"/>
    </source>
</evidence>
<dbReference type="RefSeq" id="WP_099003391.1">
    <property type="nucleotide sequence ID" value="NZ_CP077158.1"/>
</dbReference>
<proteinExistence type="predicted"/>
<keyword evidence="1" id="KW-0540">Nuclease</keyword>
<keyword evidence="1" id="KW-0378">Hydrolase</keyword>
<reference evidence="1 2" key="1">
    <citation type="submission" date="2017-06" db="EMBL/GenBank/DDBJ databases">
        <title>Draft genome sequence of Fusobacterium nucleatum subsp. polymorphum KCOM 1248 (=ChDC F113).</title>
        <authorList>
            <person name="Kook J.-K."/>
            <person name="Park S.-N."/>
            <person name="Lim Y.K."/>
            <person name="Roh H."/>
        </authorList>
    </citation>
    <scope>NUCLEOTIDE SEQUENCE [LARGE SCALE GENOMIC DNA]</scope>
    <source>
        <strain evidence="2">KCOM 1248 (ChDC F113)</strain>
    </source>
</reference>
<gene>
    <name evidence="1" type="ORF">CA836_04330</name>
</gene>
<keyword evidence="1" id="KW-0255">Endonuclease</keyword>
<organism evidence="1 2">
    <name type="scientific">Fusobacterium nucleatum subsp. polymorphum</name>
    <name type="common">Fusobacterium polymorphum</name>
    <dbReference type="NCBI Taxonomy" id="76857"/>
    <lineage>
        <taxon>Bacteria</taxon>
        <taxon>Fusobacteriati</taxon>
        <taxon>Fusobacteriota</taxon>
        <taxon>Fusobacteriia</taxon>
        <taxon>Fusobacteriales</taxon>
        <taxon>Fusobacteriaceae</taxon>
        <taxon>Fusobacterium</taxon>
    </lineage>
</organism>
<comment type="caution">
    <text evidence="1">The sequence shown here is derived from an EMBL/GenBank/DDBJ whole genome shotgun (WGS) entry which is preliminary data.</text>
</comment>
<dbReference type="Proteomes" id="UP000223525">
    <property type="component" value="Unassembled WGS sequence"/>
</dbReference>
<evidence type="ECO:0000313" key="2">
    <source>
        <dbReference type="Proteomes" id="UP000223525"/>
    </source>
</evidence>
<accession>A0A2C6BA20</accession>
<dbReference type="EMBL" id="NIRK01000001">
    <property type="protein sequence ID" value="PHI03346.1"/>
    <property type="molecule type" value="Genomic_DNA"/>
</dbReference>
<name>A0A2C6BA20_FUSNP</name>
<dbReference type="GO" id="GO:0004519">
    <property type="term" value="F:endonuclease activity"/>
    <property type="evidence" value="ECO:0007669"/>
    <property type="project" value="UniProtKB-KW"/>
</dbReference>
<protein>
    <submittedName>
        <fullName evidence="1">LlaJI family restriction endonuclease</fullName>
    </submittedName>
</protein>
<sequence>MNQQKIEIVNDGQTVDKEFVFSWDILDYCNQYNGKSTIAFVGVIIKTGKILFSFPKHYNLLKNENSQYLCMKQILYILSKNKATYGSFDKGLKGEFPIKPYFEILNYYKKYGIYLSHDNYFKYGYEGNIDWNKTINKSKKILQKKGIIFFPFIVKKNKSRVVFISECMNYVLADASNYKEFIPFIIPFKSIKRNIVFDNLRYILNELKKLKSIYFKDIEKKLIDNLIEYFEWKSRVKDNVRLFTLKFENYWEIMINEYLNDNFIEIKNDKIIWGVGGTKKFFKPSMEYVESENIRNKKNNRISYQIQYDHILIDDKARSIIIFDSKYFNTEVNQLNYKQLFYHYNLKQKYSKYQIFNGLLLPTGENYYTKIHIDRMDLDGVKIIEHYINLNLVLTYYSKKI</sequence>